<name>C0DZ26_EIKCO</name>
<dbReference type="InterPro" id="IPR034660">
    <property type="entry name" value="DinB/YfiT-like"/>
</dbReference>
<dbReference type="HOGENOM" id="CLU_124046_0_0_4"/>
<evidence type="ECO:0000313" key="1">
    <source>
        <dbReference type="EMBL" id="EEG22730.1"/>
    </source>
</evidence>
<dbReference type="AlphaFoldDB" id="C0DZ26"/>
<accession>C0DZ26</accession>
<dbReference type="EMBL" id="ACEA01000060">
    <property type="protein sequence ID" value="EEG22730.1"/>
    <property type="molecule type" value="Genomic_DNA"/>
</dbReference>
<reference evidence="1 2" key="1">
    <citation type="submission" date="2009-01" db="EMBL/GenBank/DDBJ databases">
        <authorList>
            <person name="Fulton L."/>
            <person name="Clifton S."/>
            <person name="Chinwalla A.T."/>
            <person name="Mitreva M."/>
            <person name="Sodergren E."/>
            <person name="Weinstock G."/>
            <person name="Clifton S."/>
            <person name="Dooling D.J."/>
            <person name="Fulton B."/>
            <person name="Minx P."/>
            <person name="Pepin K.H."/>
            <person name="Johnson M."/>
            <person name="Bhonagiri V."/>
            <person name="Nash W.E."/>
            <person name="Mardis E.R."/>
            <person name="Wilson R.K."/>
        </authorList>
    </citation>
    <scope>NUCLEOTIDE SEQUENCE [LARGE SCALE GENOMIC DNA]</scope>
    <source>
        <strain evidence="1 2">ATCC 23834</strain>
    </source>
</reference>
<evidence type="ECO:0008006" key="3">
    <source>
        <dbReference type="Google" id="ProtNLM"/>
    </source>
</evidence>
<comment type="caution">
    <text evidence="1">The sequence shown here is derived from an EMBL/GenBank/DDBJ whole genome shotgun (WGS) entry which is preliminary data.</text>
</comment>
<protein>
    <recommendedName>
        <fullName evidence="3">Cytoplasmic protein</fullName>
    </recommendedName>
</protein>
<proteinExistence type="predicted"/>
<evidence type="ECO:0000313" key="2">
    <source>
        <dbReference type="Proteomes" id="UP000005837"/>
    </source>
</evidence>
<dbReference type="PIRSF" id="PIRSF031551">
    <property type="entry name" value="DUF1706"/>
    <property type="match status" value="1"/>
</dbReference>
<sequence>MYANQYKDSSMKTYANAAELITAIHTALDKYLAEFADIAEADKHRRAVPDGKTPAEHLAYQLGWTGLLLQWERDEQAGQTVHTPAEGYKWNDLGGLYQQFYRQYGSLSLQEAQARLREQAAQICTWLETLSEQELFEPNQRRWANNQAKWPVWKWVHINTVAPFTNFRAHIRKWKKQNLHD</sequence>
<dbReference type="PANTHER" id="PTHR40658">
    <property type="match status" value="1"/>
</dbReference>
<dbReference type="Gene3D" id="1.20.120.450">
    <property type="entry name" value="dinb family like domain"/>
    <property type="match status" value="1"/>
</dbReference>
<gene>
    <name evidence="1" type="ORF">EIKCOROL_02644</name>
</gene>
<dbReference type="eggNOG" id="COG4283">
    <property type="taxonomic scope" value="Bacteria"/>
</dbReference>
<dbReference type="Proteomes" id="UP000005837">
    <property type="component" value="Unassembled WGS sequence"/>
</dbReference>
<dbReference type="PANTHER" id="PTHR40658:SF3">
    <property type="entry name" value="CLBS_DFSB FAMILY FOUR-HELIX BUNDLE PROTEIN"/>
    <property type="match status" value="1"/>
</dbReference>
<organism evidence="1 2">
    <name type="scientific">Eikenella corrodens ATCC 23834</name>
    <dbReference type="NCBI Taxonomy" id="546274"/>
    <lineage>
        <taxon>Bacteria</taxon>
        <taxon>Pseudomonadati</taxon>
        <taxon>Pseudomonadota</taxon>
        <taxon>Betaproteobacteria</taxon>
        <taxon>Neisseriales</taxon>
        <taxon>Neisseriaceae</taxon>
        <taxon>Eikenella</taxon>
    </lineage>
</organism>
<dbReference type="Pfam" id="PF08020">
    <property type="entry name" value="DUF1706"/>
    <property type="match status" value="1"/>
</dbReference>
<dbReference type="InterPro" id="IPR012550">
    <property type="entry name" value="DUF1706"/>
</dbReference>